<organism evidence="1 2">
    <name type="scientific">Paremcibacter congregatus</name>
    <dbReference type="NCBI Taxonomy" id="2043170"/>
    <lineage>
        <taxon>Bacteria</taxon>
        <taxon>Pseudomonadati</taxon>
        <taxon>Pseudomonadota</taxon>
        <taxon>Alphaproteobacteria</taxon>
        <taxon>Emcibacterales</taxon>
        <taxon>Emcibacteraceae</taxon>
        <taxon>Paremcibacter</taxon>
    </lineage>
</organism>
<keyword evidence="2" id="KW-1185">Reference proteome</keyword>
<name>A0A2G4YVV5_9PROT</name>
<dbReference type="InParanoid" id="A0A2G4YVV5"/>
<dbReference type="AlphaFoldDB" id="A0A2G4YVV5"/>
<gene>
    <name evidence="1" type="ORF">CRD36_00440</name>
</gene>
<protein>
    <submittedName>
        <fullName evidence="1">Uncharacterized protein</fullName>
    </submittedName>
</protein>
<reference evidence="1 2" key="1">
    <citation type="submission" date="2017-10" db="EMBL/GenBank/DDBJ databases">
        <title>Frigbacter circumglobatus gen. nov. sp. nov., isolated from sediment cultured in situ.</title>
        <authorList>
            <person name="Zhao Z."/>
        </authorList>
    </citation>
    <scope>NUCLEOTIDE SEQUENCE [LARGE SCALE GENOMIC DNA]</scope>
    <source>
        <strain evidence="1 2">ZYL</strain>
    </source>
</reference>
<comment type="caution">
    <text evidence="1">The sequence shown here is derived from an EMBL/GenBank/DDBJ whole genome shotgun (WGS) entry which is preliminary data.</text>
</comment>
<sequence length="94" mass="11195">MEFNLEWCPQSESNRHVQRTLDFEVNQPNDKILIYLDYPDPEIRMCKKMCKFRLKQDITKIQSLVFFPKTVQPMGSTSIIIIGPPYFPSQREKK</sequence>
<dbReference type="Proteomes" id="UP000229730">
    <property type="component" value="Unassembled WGS sequence"/>
</dbReference>
<evidence type="ECO:0000313" key="2">
    <source>
        <dbReference type="Proteomes" id="UP000229730"/>
    </source>
</evidence>
<evidence type="ECO:0000313" key="1">
    <source>
        <dbReference type="EMBL" id="PHZ86393.1"/>
    </source>
</evidence>
<accession>A0A2G4YVV5</accession>
<proteinExistence type="predicted"/>
<dbReference type="EMBL" id="PDEM01000007">
    <property type="protein sequence ID" value="PHZ86393.1"/>
    <property type="molecule type" value="Genomic_DNA"/>
</dbReference>